<evidence type="ECO:0000313" key="2">
    <source>
        <dbReference type="Proteomes" id="UP001064087"/>
    </source>
</evidence>
<dbReference type="EMBL" id="CP106737">
    <property type="protein sequence ID" value="UXX81418.1"/>
    <property type="molecule type" value="Genomic_DNA"/>
</dbReference>
<dbReference type="Proteomes" id="UP001064087">
    <property type="component" value="Plasmid unnamed2"/>
</dbReference>
<reference evidence="1" key="1">
    <citation type="submission" date="2022-10" db="EMBL/GenBank/DDBJ databases">
        <title>Roseovarius pelagicus sp. nov., isolated from Arctic seawater.</title>
        <authorList>
            <person name="Hong Y.W."/>
            <person name="Hwang C.Y."/>
        </authorList>
    </citation>
    <scope>NUCLEOTIDE SEQUENCE</scope>
    <source>
        <strain evidence="1">HL-MP18</strain>
        <plasmid evidence="1">unnamed2</plasmid>
    </source>
</reference>
<accession>A0ABY6D8K5</accession>
<geneLocation type="plasmid" evidence="1 2">
    <name>unnamed2</name>
</geneLocation>
<organism evidence="1 2">
    <name type="scientific">Roseovarius pelagicus</name>
    <dbReference type="NCBI Taxonomy" id="2980108"/>
    <lineage>
        <taxon>Bacteria</taxon>
        <taxon>Pseudomonadati</taxon>
        <taxon>Pseudomonadota</taxon>
        <taxon>Alphaproteobacteria</taxon>
        <taxon>Rhodobacterales</taxon>
        <taxon>Roseobacteraceae</taxon>
        <taxon>Roseovarius</taxon>
    </lineage>
</organism>
<dbReference type="InterPro" id="IPR010344">
    <property type="entry name" value="YbjH"/>
</dbReference>
<protein>
    <submittedName>
        <fullName evidence="1">YjbH domain-containing protein</fullName>
    </submittedName>
</protein>
<proteinExistence type="predicted"/>
<keyword evidence="2" id="KW-1185">Reference proteome</keyword>
<keyword evidence="1" id="KW-0614">Plasmid</keyword>
<dbReference type="Pfam" id="PF06082">
    <property type="entry name" value="YjbH"/>
    <property type="match status" value="1"/>
</dbReference>
<evidence type="ECO:0000313" key="1">
    <source>
        <dbReference type="EMBL" id="UXX81418.1"/>
    </source>
</evidence>
<gene>
    <name evidence="1" type="ORF">N7U68_00725</name>
</gene>
<name>A0ABY6D8K5_9RHOB</name>
<sequence length="706" mass="76491">MAAATALLVSAPVLGGADNLQTTQTNIYGTPGGLIDMPTAEVAPEGQLSTTLSAYGAGNNLTTRTTLSFQILPRLSASFRYSGVGGLLPEPGRPTFDTLYDRSFDLSYRLINEGRVRPALTIGLRDLAGTGVYSGEYLVATKSIADRFRLSAGVGWGRLGTYGTFSSTGNRPAVTLGKGGIPSYDRWFRGDMAAFGGLSWQVTQKLSFAAEYSSDGYQREVRANALERKIPWNFGVGYKVSDSLRLNAYSLYGSEFGAGLTLSLNTRKTAVKGGLEGAPLPVAPRAPGSAADLGWTTDQTRQAQAIGSLKGLLDRDGIKLHGLQIEPRSAHIQIRNTRFDMRAQAVGRTARAMSRSLPASVETFTITQMIEGQPTTSVTMSRTDLERLENAPATQILAASRFQDGAVTDNGVTLMPDAYPRFDYSIGPYLRFSVFDPENPLRYSAGIKAKAEYHIAPGWIAAGSVSQKIIGNLGDITLPGPSGLPRVRSNVAFYNQSDEPTIDYLTLAKYGRPAKNFYSRLTVGYLERMYAGASAELLWKPVDSRFALGVEVNYVLPRAYDQQFGTRTRATPTGVIPEWNGHVSAYYDVGYGFHTQLDVGQYLAGDFGATLSVDRVFANGWSVGAYATKTDVSSATFGEGSFDKGIRIVIPFSWGTGSPSLQKSETVLKSLSRDGGARLEVDGRLYDKVKDTHRPQMAKTWGKFWR</sequence>
<dbReference type="RefSeq" id="WP_165198433.1">
    <property type="nucleotide sequence ID" value="NZ_CP106737.1"/>
</dbReference>